<dbReference type="EMBL" id="BTGU01016377">
    <property type="protein sequence ID" value="GMN71012.1"/>
    <property type="molecule type" value="Genomic_DNA"/>
</dbReference>
<dbReference type="Proteomes" id="UP001187192">
    <property type="component" value="Unassembled WGS sequence"/>
</dbReference>
<sequence length="41" mass="4544">MLSLSMYDMVSGLDHGLSWKWTGRPNHSMAACHGKQPVSNL</sequence>
<keyword evidence="2" id="KW-1185">Reference proteome</keyword>
<name>A0AA88EA93_FICCA</name>
<gene>
    <name evidence="1" type="ORF">TIFTF001_055115</name>
</gene>
<reference evidence="1" key="1">
    <citation type="submission" date="2023-07" db="EMBL/GenBank/DDBJ databases">
        <title>draft genome sequence of fig (Ficus carica).</title>
        <authorList>
            <person name="Takahashi T."/>
            <person name="Nishimura K."/>
        </authorList>
    </citation>
    <scope>NUCLEOTIDE SEQUENCE</scope>
</reference>
<proteinExistence type="predicted"/>
<comment type="caution">
    <text evidence="1">The sequence shown here is derived from an EMBL/GenBank/DDBJ whole genome shotgun (WGS) entry which is preliminary data.</text>
</comment>
<evidence type="ECO:0000313" key="2">
    <source>
        <dbReference type="Proteomes" id="UP001187192"/>
    </source>
</evidence>
<protein>
    <submittedName>
        <fullName evidence="1">Uncharacterized protein</fullName>
    </submittedName>
</protein>
<evidence type="ECO:0000313" key="1">
    <source>
        <dbReference type="EMBL" id="GMN71012.1"/>
    </source>
</evidence>
<accession>A0AA88EA93</accession>
<dbReference type="AlphaFoldDB" id="A0AA88EA93"/>
<organism evidence="1 2">
    <name type="scientific">Ficus carica</name>
    <name type="common">Common fig</name>
    <dbReference type="NCBI Taxonomy" id="3494"/>
    <lineage>
        <taxon>Eukaryota</taxon>
        <taxon>Viridiplantae</taxon>
        <taxon>Streptophyta</taxon>
        <taxon>Embryophyta</taxon>
        <taxon>Tracheophyta</taxon>
        <taxon>Spermatophyta</taxon>
        <taxon>Magnoliopsida</taxon>
        <taxon>eudicotyledons</taxon>
        <taxon>Gunneridae</taxon>
        <taxon>Pentapetalae</taxon>
        <taxon>rosids</taxon>
        <taxon>fabids</taxon>
        <taxon>Rosales</taxon>
        <taxon>Moraceae</taxon>
        <taxon>Ficeae</taxon>
        <taxon>Ficus</taxon>
    </lineage>
</organism>